<dbReference type="AlphaFoldDB" id="A0A4Z0Q8P2"/>
<evidence type="ECO:0000313" key="4">
    <source>
        <dbReference type="Proteomes" id="UP000298471"/>
    </source>
</evidence>
<evidence type="ECO:0000259" key="2">
    <source>
        <dbReference type="Pfam" id="PF26340"/>
    </source>
</evidence>
<protein>
    <submittedName>
        <fullName evidence="3">Uncharacterized protein</fullName>
    </submittedName>
</protein>
<keyword evidence="4" id="KW-1185">Reference proteome</keyword>
<organism evidence="3 4">
    <name type="scientific">Hymenobacter metallicola</name>
    <dbReference type="NCBI Taxonomy" id="2563114"/>
    <lineage>
        <taxon>Bacteria</taxon>
        <taxon>Pseudomonadati</taxon>
        <taxon>Bacteroidota</taxon>
        <taxon>Cytophagia</taxon>
        <taxon>Cytophagales</taxon>
        <taxon>Hymenobacteraceae</taxon>
        <taxon>Hymenobacter</taxon>
    </lineage>
</organism>
<proteinExistence type="predicted"/>
<dbReference type="PIRSF" id="PIRSF030850">
    <property type="entry name" value="UCP030850"/>
    <property type="match status" value="1"/>
</dbReference>
<dbReference type="InterPro" id="IPR003615">
    <property type="entry name" value="HNH_nuc"/>
</dbReference>
<feature type="domain" description="ScoMcrA-like DNA sulfur-binding" evidence="2">
    <location>
        <begin position="8"/>
        <end position="151"/>
    </location>
</feature>
<dbReference type="Proteomes" id="UP000298471">
    <property type="component" value="Unassembled WGS sequence"/>
</dbReference>
<feature type="domain" description="HNH nuclease" evidence="1">
    <location>
        <begin position="210"/>
        <end position="266"/>
    </location>
</feature>
<dbReference type="CDD" id="cd00085">
    <property type="entry name" value="HNHc"/>
    <property type="match status" value="1"/>
</dbReference>
<dbReference type="RefSeq" id="WP_167856458.1">
    <property type="nucleotide sequence ID" value="NZ_SRMB01000003.1"/>
</dbReference>
<dbReference type="InterPro" id="IPR011396">
    <property type="entry name" value="PT_DNA_restrict"/>
</dbReference>
<accession>A0A4Z0Q8P2</accession>
<dbReference type="Pfam" id="PF13391">
    <property type="entry name" value="HNH_2"/>
    <property type="match status" value="1"/>
</dbReference>
<gene>
    <name evidence="3" type="ORF">E5K02_16830</name>
</gene>
<evidence type="ECO:0000259" key="1">
    <source>
        <dbReference type="Pfam" id="PF13391"/>
    </source>
</evidence>
<reference evidence="3 4" key="1">
    <citation type="submission" date="2019-04" db="EMBL/GenBank/DDBJ databases">
        <authorList>
            <person name="Feng G."/>
            <person name="Zhang J."/>
            <person name="Zhu H."/>
        </authorList>
    </citation>
    <scope>NUCLEOTIDE SEQUENCE [LARGE SCALE GENOMIC DNA]</scope>
    <source>
        <strain evidence="3 4">9PBR-1</strain>
    </source>
</reference>
<comment type="caution">
    <text evidence="3">The sequence shown here is derived from an EMBL/GenBank/DDBJ whole genome shotgun (WGS) entry which is preliminary data.</text>
</comment>
<dbReference type="Pfam" id="PF26340">
    <property type="entry name" value="DNA-SBD_ScoMcrA"/>
    <property type="match status" value="1"/>
</dbReference>
<name>A0A4Z0Q8P2_9BACT</name>
<evidence type="ECO:0000313" key="3">
    <source>
        <dbReference type="EMBL" id="TGE26457.1"/>
    </source>
</evidence>
<dbReference type="EMBL" id="SRMB01000003">
    <property type="protein sequence ID" value="TGE26457.1"/>
    <property type="molecule type" value="Genomic_DNA"/>
</dbReference>
<sequence>MPDLAHYLTRFRKLNTSRLAGEEAPYKPALLLAVLEGIEEESIQDNQIVISAELLAAFQSNCRDLSTSGRFRANNFALPFYHLTGDGFWHLRTHVGQPLVLTSSGSPRSLGHLRQVVAYAALDEPLWQLLQDQATRHIFRDTLLARYFPQTRFRYRPSAGPDTLQVLGQQMLQEPAAVYQTHLNLADEVETAVRSAVFKREVLRVYNYTCAISGLQLISTSTTAPAPLLDACHIVPWSISHDDTIGNGLALTPTLHRAFDRHLIRIDQDYRVHVAGSFRELRGQEHGLQQFEGQQLRLPERPEWWPRKEGFGASCLAGM</sequence>
<dbReference type="InterPro" id="IPR058813">
    <property type="entry name" value="DNA-SBD_ScoMcrA"/>
</dbReference>